<organism evidence="4 5">
    <name type="scientific">Flemingia macrophylla</name>
    <dbReference type="NCBI Taxonomy" id="520843"/>
    <lineage>
        <taxon>Eukaryota</taxon>
        <taxon>Viridiplantae</taxon>
        <taxon>Streptophyta</taxon>
        <taxon>Embryophyta</taxon>
        <taxon>Tracheophyta</taxon>
        <taxon>Spermatophyta</taxon>
        <taxon>Magnoliopsida</taxon>
        <taxon>eudicotyledons</taxon>
        <taxon>Gunneridae</taxon>
        <taxon>Pentapetalae</taxon>
        <taxon>rosids</taxon>
        <taxon>fabids</taxon>
        <taxon>Fabales</taxon>
        <taxon>Fabaceae</taxon>
        <taxon>Papilionoideae</taxon>
        <taxon>50 kb inversion clade</taxon>
        <taxon>NPAAA clade</taxon>
        <taxon>indigoferoid/millettioid clade</taxon>
        <taxon>Phaseoleae</taxon>
        <taxon>Flemingia</taxon>
    </lineage>
</organism>
<dbReference type="Pfam" id="PF12796">
    <property type="entry name" value="Ank_2"/>
    <property type="match status" value="1"/>
</dbReference>
<evidence type="ECO:0000256" key="1">
    <source>
        <dbReference type="ARBA" id="ARBA00004413"/>
    </source>
</evidence>
<accession>A0ABD1MZ02</accession>
<feature type="transmembrane region" description="Helical" evidence="2">
    <location>
        <begin position="335"/>
        <end position="359"/>
    </location>
</feature>
<dbReference type="GO" id="GO:0005886">
    <property type="term" value="C:plasma membrane"/>
    <property type="evidence" value="ECO:0007669"/>
    <property type="project" value="UniProtKB-SubCell"/>
</dbReference>
<keyword evidence="2" id="KW-0812">Transmembrane</keyword>
<dbReference type="Pfam" id="PF13962">
    <property type="entry name" value="PGG"/>
    <property type="match status" value="1"/>
</dbReference>
<dbReference type="PANTHER" id="PTHR24177">
    <property type="entry name" value="CASKIN"/>
    <property type="match status" value="1"/>
</dbReference>
<dbReference type="InterPro" id="IPR026961">
    <property type="entry name" value="PGG_dom"/>
</dbReference>
<evidence type="ECO:0000256" key="2">
    <source>
        <dbReference type="SAM" id="Phobius"/>
    </source>
</evidence>
<dbReference type="SMART" id="SM00248">
    <property type="entry name" value="ANK"/>
    <property type="match status" value="2"/>
</dbReference>
<feature type="domain" description="PGG" evidence="3">
    <location>
        <begin position="216"/>
        <end position="327"/>
    </location>
</feature>
<evidence type="ECO:0000259" key="3">
    <source>
        <dbReference type="Pfam" id="PF13962"/>
    </source>
</evidence>
<dbReference type="AlphaFoldDB" id="A0ABD1MZ02"/>
<reference evidence="4 5" key="1">
    <citation type="submission" date="2024-08" db="EMBL/GenBank/DDBJ databases">
        <title>Insights into the chromosomal genome structure of Flemingia macrophylla.</title>
        <authorList>
            <person name="Ding Y."/>
            <person name="Zhao Y."/>
            <person name="Bi W."/>
            <person name="Wu M."/>
            <person name="Zhao G."/>
            <person name="Gong Y."/>
            <person name="Li W."/>
            <person name="Zhang P."/>
        </authorList>
    </citation>
    <scope>NUCLEOTIDE SEQUENCE [LARGE SCALE GENOMIC DNA]</scope>
    <source>
        <strain evidence="4">DYQJB</strain>
        <tissue evidence="4">Leaf</tissue>
    </source>
</reference>
<name>A0ABD1MZ02_9FABA</name>
<protein>
    <recommendedName>
        <fullName evidence="3">PGG domain-containing protein</fullName>
    </recommendedName>
</protein>
<keyword evidence="2" id="KW-0472">Membrane</keyword>
<feature type="transmembrane region" description="Helical" evidence="2">
    <location>
        <begin position="264"/>
        <end position="284"/>
    </location>
</feature>
<keyword evidence="2" id="KW-1133">Transmembrane helix</keyword>
<dbReference type="InterPro" id="IPR002110">
    <property type="entry name" value="Ankyrin_rpt"/>
</dbReference>
<dbReference type="SUPFAM" id="SSF48403">
    <property type="entry name" value="Ankyrin repeat"/>
    <property type="match status" value="1"/>
</dbReference>
<feature type="transmembrane region" description="Helical" evidence="2">
    <location>
        <begin position="305"/>
        <end position="329"/>
    </location>
</feature>
<sequence>MKELLKRDLTYENIDIDGSAPQEYLKDISLETAPYSFDKDGGVSLANCMEEQEPSTTIGPTGVKHKKAEHVNRNTPLLIAAKNGVIEMVEEILKRFPVAIHDVDNKKKNILLLAVENRQSQLYELLLKKSKIERESLFRKVDYEGNSALHLAARLGDYNPWPFPGEALLMHWEIKWFSYIEESMPSDFFGRHNIEYKTPKEIFSETHQKLVEKGGEWLKRISESCTVVAALIATVAFSTSSNVPGGFQEGVGTPILQETRAFKVFAVSSLIALCCSVFSVILFLSMLTSRNREQDFGNNLPKKLVAGYTSLFLSVTFSMVSFCAGHFYIDKLGSLTFPVYAIIFTPVAFFPLAQFPLYLDAIRAIKKVPDRGHETFLR</sequence>
<gene>
    <name evidence="4" type="ORF">Fmac_008979</name>
</gene>
<comment type="caution">
    <text evidence="4">The sequence shown here is derived from an EMBL/GenBank/DDBJ whole genome shotgun (WGS) entry which is preliminary data.</text>
</comment>
<dbReference type="Gene3D" id="1.25.40.20">
    <property type="entry name" value="Ankyrin repeat-containing domain"/>
    <property type="match status" value="1"/>
</dbReference>
<dbReference type="EMBL" id="JBGMDY010000003">
    <property type="protein sequence ID" value="KAL2341039.1"/>
    <property type="molecule type" value="Genomic_DNA"/>
</dbReference>
<comment type="subcellular location">
    <subcellularLocation>
        <location evidence="1">Cell membrane</location>
        <topology evidence="1">Peripheral membrane protein</topology>
        <orientation evidence="1">Cytoplasmic side</orientation>
    </subcellularLocation>
</comment>
<proteinExistence type="predicted"/>
<dbReference type="InterPro" id="IPR036770">
    <property type="entry name" value="Ankyrin_rpt-contain_sf"/>
</dbReference>
<keyword evidence="5" id="KW-1185">Reference proteome</keyword>
<evidence type="ECO:0000313" key="5">
    <source>
        <dbReference type="Proteomes" id="UP001603857"/>
    </source>
</evidence>
<dbReference type="Proteomes" id="UP001603857">
    <property type="component" value="Unassembled WGS sequence"/>
</dbReference>
<evidence type="ECO:0000313" key="4">
    <source>
        <dbReference type="EMBL" id="KAL2341039.1"/>
    </source>
</evidence>
<dbReference type="PANTHER" id="PTHR24177:SF103">
    <property type="entry name" value="PGG DOMAIN-CONTAINING PROTEIN"/>
    <property type="match status" value="1"/>
</dbReference>